<accession>A0A1R4KJM9</accession>
<evidence type="ECO:0000313" key="3">
    <source>
        <dbReference type="Proteomes" id="UP000188342"/>
    </source>
</evidence>
<gene>
    <name evidence="2" type="ORF">FM114_15115</name>
</gene>
<name>A0A1R4KJM9_9ACTN</name>
<sequence>MAPPVRSVSGGLGCLVLANASASLPSEAGVNPALSRNGDAPPFYQGWG</sequence>
<keyword evidence="3" id="KW-1185">Reference proteome</keyword>
<evidence type="ECO:0000256" key="1">
    <source>
        <dbReference type="SAM" id="MobiDB-lite"/>
    </source>
</evidence>
<feature type="region of interest" description="Disordered" evidence="1">
    <location>
        <begin position="27"/>
        <end position="48"/>
    </location>
</feature>
<dbReference type="Proteomes" id="UP000188342">
    <property type="component" value="Unassembled WGS sequence"/>
</dbReference>
<proteinExistence type="predicted"/>
<dbReference type="EMBL" id="FUKQ01000059">
    <property type="protein sequence ID" value="SJN44498.1"/>
    <property type="molecule type" value="Genomic_DNA"/>
</dbReference>
<evidence type="ECO:0000313" key="2">
    <source>
        <dbReference type="EMBL" id="SJN44498.1"/>
    </source>
</evidence>
<protein>
    <submittedName>
        <fullName evidence="2">Uncharacterized protein</fullName>
    </submittedName>
</protein>
<organism evidence="2 3">
    <name type="scientific">Luteococcus japonicus LSP_Lj1</name>
    <dbReference type="NCBI Taxonomy" id="1255658"/>
    <lineage>
        <taxon>Bacteria</taxon>
        <taxon>Bacillati</taxon>
        <taxon>Actinomycetota</taxon>
        <taxon>Actinomycetes</taxon>
        <taxon>Propionibacteriales</taxon>
        <taxon>Propionibacteriaceae</taxon>
        <taxon>Luteococcus</taxon>
    </lineage>
</organism>
<dbReference type="AlphaFoldDB" id="A0A1R4KJM9"/>
<reference evidence="2 3" key="1">
    <citation type="submission" date="2017-02" db="EMBL/GenBank/DDBJ databases">
        <authorList>
            <person name="Peterson S.W."/>
        </authorList>
    </citation>
    <scope>NUCLEOTIDE SEQUENCE [LARGE SCALE GENOMIC DNA]</scope>
    <source>
        <strain evidence="2 3">LSP_Lj1</strain>
    </source>
</reference>